<dbReference type="Pfam" id="PF12644">
    <property type="entry name" value="DUF3782"/>
    <property type="match status" value="1"/>
</dbReference>
<comment type="caution">
    <text evidence="2">The sequence shown here is derived from an EMBL/GenBank/DDBJ whole genome shotgun (WGS) entry which is preliminary data.</text>
</comment>
<dbReference type="InterPro" id="IPR012431">
    <property type="entry name" value="PDDEXK_10"/>
</dbReference>
<dbReference type="InterPro" id="IPR011335">
    <property type="entry name" value="Restrct_endonuc-II-like"/>
</dbReference>
<dbReference type="Proteomes" id="UP000769766">
    <property type="component" value="Unassembled WGS sequence"/>
</dbReference>
<dbReference type="Pfam" id="PF07788">
    <property type="entry name" value="PDDEXK_10"/>
    <property type="match status" value="1"/>
</dbReference>
<evidence type="ECO:0000256" key="1">
    <source>
        <dbReference type="SAM" id="Coils"/>
    </source>
</evidence>
<gene>
    <name evidence="2" type="ORF">HYY20_02440</name>
</gene>
<name>A0A932CN46_UNCTE</name>
<sequence>MGIYQYMEALQGVPSEWQPTILRMVDLIKEDVLSQVTVRREEFLDLKAAVEDLVQAQKRTEERVEELAQAQKRTEERMEELVRAHGELRREVEVGFRRVNTTLGAVGARWGLQSEESFRSAIEGILREDLSMQMERYLSFDPEGTVFGVPDQVEIDVVIRNGKTTLIEIKSSMSKADVHAFHRKIAFFEKQMGLKADRKIIISPMLGRYAQETIQRLGMTVYSTIYDVKPEEETLPEPE</sequence>
<dbReference type="EMBL" id="JACPRF010000071">
    <property type="protein sequence ID" value="MBI2875722.1"/>
    <property type="molecule type" value="Genomic_DNA"/>
</dbReference>
<dbReference type="PANTHER" id="PTHR34314:SF6">
    <property type="entry name" value="DUF3782 DOMAIN-CONTAINING PROTEIN"/>
    <property type="match status" value="1"/>
</dbReference>
<dbReference type="SUPFAM" id="SSF52980">
    <property type="entry name" value="Restriction endonuclease-like"/>
    <property type="match status" value="1"/>
</dbReference>
<dbReference type="InterPro" id="IPR024271">
    <property type="entry name" value="DUF3782"/>
</dbReference>
<accession>A0A932CN46</accession>
<feature type="coiled-coil region" evidence="1">
    <location>
        <begin position="50"/>
        <end position="91"/>
    </location>
</feature>
<organism evidence="2 3">
    <name type="scientific">Tectimicrobiota bacterium</name>
    <dbReference type="NCBI Taxonomy" id="2528274"/>
    <lineage>
        <taxon>Bacteria</taxon>
        <taxon>Pseudomonadati</taxon>
        <taxon>Nitrospinota/Tectimicrobiota group</taxon>
        <taxon>Candidatus Tectimicrobiota</taxon>
    </lineage>
</organism>
<proteinExistence type="predicted"/>
<keyword evidence="1" id="KW-0175">Coiled coil</keyword>
<evidence type="ECO:0000313" key="2">
    <source>
        <dbReference type="EMBL" id="MBI2875722.1"/>
    </source>
</evidence>
<evidence type="ECO:0000313" key="3">
    <source>
        <dbReference type="Proteomes" id="UP000769766"/>
    </source>
</evidence>
<protein>
    <submittedName>
        <fullName evidence="2">DUF3782 domain-containing protein</fullName>
    </submittedName>
</protein>
<dbReference type="PANTHER" id="PTHR34314">
    <property type="entry name" value="CRENARCHAEAL PROTEIN, PUTATIVE-RELATED"/>
    <property type="match status" value="1"/>
</dbReference>
<dbReference type="AlphaFoldDB" id="A0A932CN46"/>
<reference evidence="2" key="1">
    <citation type="submission" date="2020-07" db="EMBL/GenBank/DDBJ databases">
        <title>Huge and variable diversity of episymbiotic CPR bacteria and DPANN archaea in groundwater ecosystems.</title>
        <authorList>
            <person name="He C.Y."/>
            <person name="Keren R."/>
            <person name="Whittaker M."/>
            <person name="Farag I.F."/>
            <person name="Doudna J."/>
            <person name="Cate J.H.D."/>
            <person name="Banfield J.F."/>
        </authorList>
    </citation>
    <scope>NUCLEOTIDE SEQUENCE</scope>
    <source>
        <strain evidence="2">NC_groundwater_672_Ag_B-0.1um_62_36</strain>
    </source>
</reference>